<name>A0A6L8KAX2_9BURK</name>
<evidence type="ECO:0000313" key="1">
    <source>
        <dbReference type="EMBL" id="MYM24210.1"/>
    </source>
</evidence>
<dbReference type="Proteomes" id="UP000479335">
    <property type="component" value="Unassembled WGS sequence"/>
</dbReference>
<dbReference type="Pfam" id="PF05973">
    <property type="entry name" value="Gp49"/>
    <property type="match status" value="1"/>
</dbReference>
<accession>A0A6L8KAX2</accession>
<evidence type="ECO:0000313" key="2">
    <source>
        <dbReference type="Proteomes" id="UP000479335"/>
    </source>
</evidence>
<dbReference type="EMBL" id="WWCN01000009">
    <property type="protein sequence ID" value="MYM24210.1"/>
    <property type="molecule type" value="Genomic_DNA"/>
</dbReference>
<dbReference type="InterPro" id="IPR009241">
    <property type="entry name" value="HigB-like"/>
</dbReference>
<proteinExistence type="predicted"/>
<protein>
    <submittedName>
        <fullName evidence="1">Addiction module toxin RelE</fullName>
    </submittedName>
</protein>
<comment type="caution">
    <text evidence="1">The sequence shown here is derived from an EMBL/GenBank/DDBJ whole genome shotgun (WGS) entry which is preliminary data.</text>
</comment>
<gene>
    <name evidence="1" type="ORF">GTP46_16305</name>
</gene>
<organism evidence="1 2">
    <name type="scientific">Duganella flavida</name>
    <dbReference type="NCBI Taxonomy" id="2692175"/>
    <lineage>
        <taxon>Bacteria</taxon>
        <taxon>Pseudomonadati</taxon>
        <taxon>Pseudomonadota</taxon>
        <taxon>Betaproteobacteria</taxon>
        <taxon>Burkholderiales</taxon>
        <taxon>Oxalobacteraceae</taxon>
        <taxon>Telluria group</taxon>
        <taxon>Duganella</taxon>
    </lineage>
</organism>
<sequence>MSELKPLHWIGSAKKDWKAMPEAVQDFFGYALLLAQKGDKHHRAKPLTGFGGAGVLEVVDIHLGNAYRAVYTVRFVNAVYVLHCFQKKSNKGITTPSGKSILSRPA</sequence>
<reference evidence="1 2" key="1">
    <citation type="submission" date="2019-12" db="EMBL/GenBank/DDBJ databases">
        <title>Novel species isolated from a subtropical stream in China.</title>
        <authorList>
            <person name="Lu H."/>
        </authorList>
    </citation>
    <scope>NUCLEOTIDE SEQUENCE [LARGE SCALE GENOMIC DNA]</scope>
    <source>
        <strain evidence="1 2">FT135W</strain>
    </source>
</reference>
<keyword evidence="2" id="KW-1185">Reference proteome</keyword>
<dbReference type="AlphaFoldDB" id="A0A6L8KAX2"/>